<name>A0A8X6TH26_NEPPI</name>
<dbReference type="EMBL" id="BMAW01056763">
    <property type="protein sequence ID" value="GFT07639.1"/>
    <property type="molecule type" value="Genomic_DNA"/>
</dbReference>
<keyword evidence="2" id="KW-1185">Reference proteome</keyword>
<evidence type="ECO:0000313" key="2">
    <source>
        <dbReference type="Proteomes" id="UP000887013"/>
    </source>
</evidence>
<sequence>MESGIGRSMLLCNVVHSTSGQFLGESGSIACGMSLARLPIFSDIFPFSFLLSSPSIVHPLLARGGVRVTEKQKESNGFSDAASESSGLWAVRQFSSCDHYRLHDL</sequence>
<proteinExistence type="predicted"/>
<protein>
    <submittedName>
        <fullName evidence="1">Uncharacterized protein</fullName>
    </submittedName>
</protein>
<organism evidence="1 2">
    <name type="scientific">Nephila pilipes</name>
    <name type="common">Giant wood spider</name>
    <name type="synonym">Nephila maculata</name>
    <dbReference type="NCBI Taxonomy" id="299642"/>
    <lineage>
        <taxon>Eukaryota</taxon>
        <taxon>Metazoa</taxon>
        <taxon>Ecdysozoa</taxon>
        <taxon>Arthropoda</taxon>
        <taxon>Chelicerata</taxon>
        <taxon>Arachnida</taxon>
        <taxon>Araneae</taxon>
        <taxon>Araneomorphae</taxon>
        <taxon>Entelegynae</taxon>
        <taxon>Araneoidea</taxon>
        <taxon>Nephilidae</taxon>
        <taxon>Nephila</taxon>
    </lineage>
</organism>
<evidence type="ECO:0000313" key="1">
    <source>
        <dbReference type="EMBL" id="GFT07639.1"/>
    </source>
</evidence>
<reference evidence="1" key="1">
    <citation type="submission" date="2020-08" db="EMBL/GenBank/DDBJ databases">
        <title>Multicomponent nature underlies the extraordinary mechanical properties of spider dragline silk.</title>
        <authorList>
            <person name="Kono N."/>
            <person name="Nakamura H."/>
            <person name="Mori M."/>
            <person name="Yoshida Y."/>
            <person name="Ohtoshi R."/>
            <person name="Malay A.D."/>
            <person name="Moran D.A.P."/>
            <person name="Tomita M."/>
            <person name="Numata K."/>
            <person name="Arakawa K."/>
        </authorList>
    </citation>
    <scope>NUCLEOTIDE SEQUENCE</scope>
</reference>
<comment type="caution">
    <text evidence="1">The sequence shown here is derived from an EMBL/GenBank/DDBJ whole genome shotgun (WGS) entry which is preliminary data.</text>
</comment>
<dbReference type="Proteomes" id="UP000887013">
    <property type="component" value="Unassembled WGS sequence"/>
</dbReference>
<accession>A0A8X6TH26</accession>
<gene>
    <name evidence="1" type="ORF">NPIL_255441</name>
</gene>
<dbReference type="AlphaFoldDB" id="A0A8X6TH26"/>